<evidence type="ECO:0000313" key="1">
    <source>
        <dbReference type="EMBL" id="KAJ1943490.1"/>
    </source>
</evidence>
<dbReference type="Proteomes" id="UP001150603">
    <property type="component" value="Unassembled WGS sequence"/>
</dbReference>
<organism evidence="1 2">
    <name type="scientific">Linderina macrospora</name>
    <dbReference type="NCBI Taxonomy" id="4868"/>
    <lineage>
        <taxon>Eukaryota</taxon>
        <taxon>Fungi</taxon>
        <taxon>Fungi incertae sedis</taxon>
        <taxon>Zoopagomycota</taxon>
        <taxon>Kickxellomycotina</taxon>
        <taxon>Kickxellomycetes</taxon>
        <taxon>Kickxellales</taxon>
        <taxon>Kickxellaceae</taxon>
        <taxon>Linderina</taxon>
    </lineage>
</organism>
<comment type="caution">
    <text evidence="1">The sequence shown here is derived from an EMBL/GenBank/DDBJ whole genome shotgun (WGS) entry which is preliminary data.</text>
</comment>
<evidence type="ECO:0000313" key="2">
    <source>
        <dbReference type="Proteomes" id="UP001150603"/>
    </source>
</evidence>
<reference evidence="1" key="1">
    <citation type="submission" date="2022-07" db="EMBL/GenBank/DDBJ databases">
        <title>Phylogenomic reconstructions and comparative analyses of Kickxellomycotina fungi.</title>
        <authorList>
            <person name="Reynolds N.K."/>
            <person name="Stajich J.E."/>
            <person name="Barry K."/>
            <person name="Grigoriev I.V."/>
            <person name="Crous P."/>
            <person name="Smith M.E."/>
        </authorList>
    </citation>
    <scope>NUCLEOTIDE SEQUENCE</scope>
    <source>
        <strain evidence="1">NRRL 5244</strain>
    </source>
</reference>
<protein>
    <submittedName>
        <fullName evidence="1">Uncharacterized protein</fullName>
    </submittedName>
</protein>
<gene>
    <name evidence="1" type="ORF">FBU59_002897</name>
</gene>
<dbReference type="EMBL" id="JANBPW010001694">
    <property type="protein sequence ID" value="KAJ1943490.1"/>
    <property type="molecule type" value="Genomic_DNA"/>
</dbReference>
<name>A0ACC1J9W0_9FUNG</name>
<proteinExistence type="predicted"/>
<accession>A0ACC1J9W0</accession>
<sequence length="283" mass="31786">MPELPDVERARKLLELKCLGKEITAVAALDDAIVMPDMRGKKLESLLRGRSITGTGRRGKQFWLTLTGSLTMLLHFGMTGEVYVRGERTTHYRKQGVSGGDAWPPRFTKLELEFDKDTAIAFADARRLGRIRIFEGKPEDCEIVKKLGFDPILDPPEPADFYAMVHRRRTPIKALLLNQAFSAGVGNWIADEVLFQSQIHPEQYANTLSEDQAHELLAQIIDVCTKSVAANAESKLFPEDWLFHYRWSKGKKGEHQMPDGRAIEFVTVGGRTSAVVPDVQILP</sequence>
<keyword evidence="2" id="KW-1185">Reference proteome</keyword>